<reference evidence="10" key="2">
    <citation type="submission" date="2023-11" db="EMBL/GenBank/DDBJ databases">
        <title>MicrobeMod: A computational toolkit for identifying prokaryotic methylation and restriction-modification with nanopore sequencing.</title>
        <authorList>
            <person name="Crits-Christoph A."/>
            <person name="Kang S.C."/>
            <person name="Lee H."/>
            <person name="Ostrov N."/>
        </authorList>
    </citation>
    <scope>NUCLEOTIDE SEQUENCE</scope>
    <source>
        <strain evidence="10">ATCC 51242</strain>
    </source>
</reference>
<dbReference type="Pfam" id="PF03458">
    <property type="entry name" value="Gly_transporter"/>
    <property type="match status" value="2"/>
</dbReference>
<dbReference type="Proteomes" id="UP000025229">
    <property type="component" value="Chromosome"/>
</dbReference>
<feature type="domain" description="Glycine transporter" evidence="8">
    <location>
        <begin position="91"/>
        <end position="164"/>
    </location>
</feature>
<proteinExistence type="inferred from homology"/>
<protein>
    <submittedName>
        <fullName evidence="9">Putative membrane protein</fullName>
    </submittedName>
    <submittedName>
        <fullName evidence="10">Trimeric intracellular cation channel family protein</fullName>
    </submittedName>
</protein>
<keyword evidence="11" id="KW-1185">Reference proteome</keyword>
<feature type="domain" description="Glycine transporter" evidence="8">
    <location>
        <begin position="5"/>
        <end position="78"/>
    </location>
</feature>
<feature type="transmembrane region" description="Helical" evidence="7">
    <location>
        <begin position="6"/>
        <end position="22"/>
    </location>
</feature>
<dbReference type="OrthoDB" id="9791874at2"/>
<feature type="transmembrane region" description="Helical" evidence="7">
    <location>
        <begin position="117"/>
        <end position="136"/>
    </location>
</feature>
<gene>
    <name evidence="9" type="ORF">RradSPS_2369</name>
    <name evidence="10" type="ORF">SIL72_13595</name>
</gene>
<keyword evidence="4 7" id="KW-0812">Transmembrane</keyword>
<evidence type="ECO:0000256" key="7">
    <source>
        <dbReference type="SAM" id="Phobius"/>
    </source>
</evidence>
<name>A0A023X5C0_RUBRA</name>
<evidence type="ECO:0000256" key="5">
    <source>
        <dbReference type="ARBA" id="ARBA00022989"/>
    </source>
</evidence>
<dbReference type="KEGG" id="rrd:RradSPS_2369"/>
<organism evidence="9 11">
    <name type="scientific">Rubrobacter radiotolerans</name>
    <name type="common">Arthrobacter radiotolerans</name>
    <dbReference type="NCBI Taxonomy" id="42256"/>
    <lineage>
        <taxon>Bacteria</taxon>
        <taxon>Bacillati</taxon>
        <taxon>Actinomycetota</taxon>
        <taxon>Rubrobacteria</taxon>
        <taxon>Rubrobacterales</taxon>
        <taxon>Rubrobacteraceae</taxon>
        <taxon>Rubrobacter</taxon>
    </lineage>
</organism>
<comment type="similarity">
    <text evidence="2">Belongs to the UPF0126 family.</text>
</comment>
<dbReference type="InterPro" id="IPR005115">
    <property type="entry name" value="Gly_transporter"/>
</dbReference>
<accession>A0A023X5C0</accession>
<evidence type="ECO:0000256" key="4">
    <source>
        <dbReference type="ARBA" id="ARBA00022692"/>
    </source>
</evidence>
<feature type="transmembrane region" description="Helical" evidence="7">
    <location>
        <begin position="56"/>
        <end position="79"/>
    </location>
</feature>
<evidence type="ECO:0000256" key="1">
    <source>
        <dbReference type="ARBA" id="ARBA00004651"/>
    </source>
</evidence>
<evidence type="ECO:0000313" key="10">
    <source>
        <dbReference type="EMBL" id="MDX5895055.1"/>
    </source>
</evidence>
<feature type="transmembrane region" description="Helical" evidence="7">
    <location>
        <begin position="86"/>
        <end position="105"/>
    </location>
</feature>
<evidence type="ECO:0000313" key="9">
    <source>
        <dbReference type="EMBL" id="AHY47652.1"/>
    </source>
</evidence>
<sequence>MTLYVLDLVGVAVFAVSGALAAGRQRMDLFGVMVVATATAIGGGTIRDVVLGRQPLFWVADANYLYVILSAALLTMLYARLVRPPGVSLFVADAFGLGLFTYIGAEAASEAGAAPPVVVLMGVVTGVAGGILRDVLCNVVPLVLRREVYATAAIAGGVAYVVLDRLGAGDLALVLITAGLTTGLRLAAIRLDLNIPPVTPKEDGSTTRNPGD</sequence>
<evidence type="ECO:0000256" key="3">
    <source>
        <dbReference type="ARBA" id="ARBA00022475"/>
    </source>
</evidence>
<dbReference type="STRING" id="42256.RradSPS_2369"/>
<feature type="transmembrane region" description="Helical" evidence="7">
    <location>
        <begin position="29"/>
        <end position="50"/>
    </location>
</feature>
<comment type="subcellular location">
    <subcellularLocation>
        <location evidence="1">Cell membrane</location>
        <topology evidence="1">Multi-pass membrane protein</topology>
    </subcellularLocation>
</comment>
<evidence type="ECO:0000256" key="2">
    <source>
        <dbReference type="ARBA" id="ARBA00008193"/>
    </source>
</evidence>
<dbReference type="AlphaFoldDB" id="A0A023X5C0"/>
<keyword evidence="3" id="KW-1003">Cell membrane</keyword>
<evidence type="ECO:0000256" key="6">
    <source>
        <dbReference type="ARBA" id="ARBA00023136"/>
    </source>
</evidence>
<evidence type="ECO:0000259" key="8">
    <source>
        <dbReference type="Pfam" id="PF03458"/>
    </source>
</evidence>
<dbReference type="EMBL" id="CP007514">
    <property type="protein sequence ID" value="AHY47652.1"/>
    <property type="molecule type" value="Genomic_DNA"/>
</dbReference>
<keyword evidence="6 7" id="KW-0472">Membrane</keyword>
<dbReference type="RefSeq" id="WP_051589760.1">
    <property type="nucleotide sequence ID" value="NZ_CP007514.1"/>
</dbReference>
<keyword evidence="5 7" id="KW-1133">Transmembrane helix</keyword>
<evidence type="ECO:0000313" key="11">
    <source>
        <dbReference type="Proteomes" id="UP000025229"/>
    </source>
</evidence>
<dbReference type="PANTHER" id="PTHR30506:SF3">
    <property type="entry name" value="UPF0126 INNER MEMBRANE PROTEIN YADS-RELATED"/>
    <property type="match status" value="1"/>
</dbReference>
<dbReference type="eggNOG" id="COG2860">
    <property type="taxonomic scope" value="Bacteria"/>
</dbReference>
<dbReference type="EMBL" id="JAWXXX010000001">
    <property type="protein sequence ID" value="MDX5895055.1"/>
    <property type="molecule type" value="Genomic_DNA"/>
</dbReference>
<dbReference type="PANTHER" id="PTHR30506">
    <property type="entry name" value="INNER MEMBRANE PROTEIN"/>
    <property type="match status" value="1"/>
</dbReference>
<dbReference type="Proteomes" id="UP001281130">
    <property type="component" value="Unassembled WGS sequence"/>
</dbReference>
<reference evidence="9 11" key="1">
    <citation type="submission" date="2014-03" db="EMBL/GenBank/DDBJ databases">
        <title>Complete genome sequence of the Radio-Resistant Rubrobacter radiotolerans RSPS-4.</title>
        <authorList>
            <person name="Egas C.C."/>
            <person name="Barroso C.C."/>
            <person name="Froufe H.J.C."/>
            <person name="Pacheco J.J."/>
            <person name="Albuquerque L.L."/>
            <person name="da Costa M.M.S."/>
        </authorList>
    </citation>
    <scope>NUCLEOTIDE SEQUENCE [LARGE SCALE GENOMIC DNA]</scope>
    <source>
        <strain evidence="9 11">RSPS-4</strain>
    </source>
</reference>
<dbReference type="HOGENOM" id="CLU_064906_2_1_11"/>
<dbReference type="GO" id="GO:0005886">
    <property type="term" value="C:plasma membrane"/>
    <property type="evidence" value="ECO:0007669"/>
    <property type="project" value="UniProtKB-SubCell"/>
</dbReference>